<comment type="caution">
    <text evidence="2">The sequence shown here is derived from an EMBL/GenBank/DDBJ whole genome shotgun (WGS) entry which is preliminary data.</text>
</comment>
<proteinExistence type="predicted"/>
<evidence type="ECO:0000256" key="1">
    <source>
        <dbReference type="SAM" id="MobiDB-lite"/>
    </source>
</evidence>
<protein>
    <submittedName>
        <fullName evidence="2">Type VII secretion target</fullName>
    </submittedName>
</protein>
<dbReference type="RefSeq" id="WP_369775164.1">
    <property type="nucleotide sequence ID" value="NZ_JBGEHV010000040.1"/>
</dbReference>
<dbReference type="Pfam" id="PF10824">
    <property type="entry name" value="T7SS_ESX_EspC"/>
    <property type="match status" value="1"/>
</dbReference>
<evidence type="ECO:0000313" key="2">
    <source>
        <dbReference type="EMBL" id="MEY8041662.1"/>
    </source>
</evidence>
<sequence>MGIFDRLNPGSEPPAGGGGGEIQVDPAKLTQISGAAGDVAGGVRSDGTHAEEGSGAASRALGGADFALGDALAKTSETWGTQIGTLELACTKIADSLAATAKDHEYTEAENEMSMAEIAQHFE</sequence>
<feature type="region of interest" description="Disordered" evidence="1">
    <location>
        <begin position="1"/>
        <end position="56"/>
    </location>
</feature>
<reference evidence="2 3" key="1">
    <citation type="submission" date="2024-08" db="EMBL/GenBank/DDBJ databases">
        <title>Genome mining of Saccharopolyspora cebuensis PGLac3 from Nigerian medicinal plant.</title>
        <authorList>
            <person name="Ezeobiora C.E."/>
            <person name="Igbokwe N.H."/>
            <person name="Amin D.H."/>
            <person name="Mendie U.E."/>
        </authorList>
    </citation>
    <scope>NUCLEOTIDE SEQUENCE [LARGE SCALE GENOMIC DNA]</scope>
    <source>
        <strain evidence="2 3">PGLac3</strain>
    </source>
</reference>
<name>A0ABV4CNY7_9PSEU</name>
<dbReference type="InterPro" id="IPR022536">
    <property type="entry name" value="EspC"/>
</dbReference>
<evidence type="ECO:0000313" key="3">
    <source>
        <dbReference type="Proteomes" id="UP001564626"/>
    </source>
</evidence>
<dbReference type="EMBL" id="JBGEHV010000040">
    <property type="protein sequence ID" value="MEY8041662.1"/>
    <property type="molecule type" value="Genomic_DNA"/>
</dbReference>
<gene>
    <name evidence="2" type="ORF">AB8O55_19820</name>
</gene>
<keyword evidence="3" id="KW-1185">Reference proteome</keyword>
<dbReference type="Proteomes" id="UP001564626">
    <property type="component" value="Unassembled WGS sequence"/>
</dbReference>
<accession>A0ABV4CNY7</accession>
<organism evidence="2 3">
    <name type="scientific">Saccharopolyspora cebuensis</name>
    <dbReference type="NCBI Taxonomy" id="418759"/>
    <lineage>
        <taxon>Bacteria</taxon>
        <taxon>Bacillati</taxon>
        <taxon>Actinomycetota</taxon>
        <taxon>Actinomycetes</taxon>
        <taxon>Pseudonocardiales</taxon>
        <taxon>Pseudonocardiaceae</taxon>
        <taxon>Saccharopolyspora</taxon>
    </lineage>
</organism>